<keyword evidence="2" id="KW-1185">Reference proteome</keyword>
<gene>
    <name evidence="1" type="ORF">SAMN05444955_103313</name>
</gene>
<dbReference type="Proteomes" id="UP000199695">
    <property type="component" value="Unassembled WGS sequence"/>
</dbReference>
<proteinExistence type="predicted"/>
<evidence type="ECO:0000313" key="2">
    <source>
        <dbReference type="Proteomes" id="UP000199695"/>
    </source>
</evidence>
<sequence>MLKSLTVLVALILSYTGTIEAQSLSQGSNLIAYERFIL</sequence>
<dbReference type="AlphaFoldDB" id="A0A1H8CHV3"/>
<dbReference type="EMBL" id="FOCQ01000003">
    <property type="protein sequence ID" value="SEM94576.1"/>
    <property type="molecule type" value="Genomic_DNA"/>
</dbReference>
<accession>A0A1H8CHV3</accession>
<evidence type="ECO:0000313" key="1">
    <source>
        <dbReference type="EMBL" id="SEM94576.1"/>
    </source>
</evidence>
<protein>
    <submittedName>
        <fullName evidence="1">Uncharacterized protein</fullName>
    </submittedName>
</protein>
<reference evidence="1 2" key="1">
    <citation type="submission" date="2016-10" db="EMBL/GenBank/DDBJ databases">
        <authorList>
            <person name="de Groot N.N."/>
        </authorList>
    </citation>
    <scope>NUCLEOTIDE SEQUENCE [LARGE SCALE GENOMIC DNA]</scope>
    <source>
        <strain evidence="1 2">DSM 46701</strain>
    </source>
</reference>
<name>A0A1H8CHV3_9BACL</name>
<organism evidence="1 2">
    <name type="scientific">Lihuaxuella thermophila</name>
    <dbReference type="NCBI Taxonomy" id="1173111"/>
    <lineage>
        <taxon>Bacteria</taxon>
        <taxon>Bacillati</taxon>
        <taxon>Bacillota</taxon>
        <taxon>Bacilli</taxon>
        <taxon>Bacillales</taxon>
        <taxon>Thermoactinomycetaceae</taxon>
        <taxon>Lihuaxuella</taxon>
    </lineage>
</organism>